<dbReference type="AlphaFoldDB" id="E7RIU2"/>
<proteinExistence type="predicted"/>
<evidence type="ECO:0000259" key="1">
    <source>
        <dbReference type="PROSITE" id="PS51186"/>
    </source>
</evidence>
<dbReference type="Pfam" id="PF00583">
    <property type="entry name" value="Acetyltransf_1"/>
    <property type="match status" value="1"/>
</dbReference>
<organism evidence="2 3">
    <name type="scientific">Planococcus donghaensis MPA1U2</name>
    <dbReference type="NCBI Taxonomy" id="933115"/>
    <lineage>
        <taxon>Bacteria</taxon>
        <taxon>Bacillati</taxon>
        <taxon>Bacillota</taxon>
        <taxon>Bacilli</taxon>
        <taxon>Bacillales</taxon>
        <taxon>Caryophanaceae</taxon>
        <taxon>Planococcus</taxon>
    </lineage>
</organism>
<protein>
    <recommendedName>
        <fullName evidence="1">N-acetyltransferase domain-containing protein</fullName>
    </recommendedName>
</protein>
<dbReference type="PROSITE" id="PS51186">
    <property type="entry name" value="GNAT"/>
    <property type="match status" value="1"/>
</dbReference>
<dbReference type="InterPro" id="IPR000182">
    <property type="entry name" value="GNAT_dom"/>
</dbReference>
<reference evidence="2 3" key="1">
    <citation type="journal article" date="2011" name="J. Bacteriol.">
        <title>The Draft Genome of Planococcus donghaensis MPA1U2 Reveals Nonsporulation Pathways Controlled by a Conserved Spo0A Regulon.</title>
        <authorList>
            <person name="Pearson M.D."/>
            <person name="Noller H.F."/>
        </authorList>
    </citation>
    <scope>NUCLEOTIDE SEQUENCE [LARGE SCALE GENOMIC DNA]</scope>
    <source>
        <strain evidence="2 3">MPA1U2</strain>
    </source>
</reference>
<accession>E7RIU2</accession>
<dbReference type="GO" id="GO:0016747">
    <property type="term" value="F:acyltransferase activity, transferring groups other than amino-acyl groups"/>
    <property type="evidence" value="ECO:0007669"/>
    <property type="project" value="InterPro"/>
</dbReference>
<dbReference type="SUPFAM" id="SSF55729">
    <property type="entry name" value="Acyl-CoA N-acyltransferases (Nat)"/>
    <property type="match status" value="1"/>
</dbReference>
<dbReference type="eggNOG" id="COG3153">
    <property type="taxonomic scope" value="Bacteria"/>
</dbReference>
<dbReference type="EMBL" id="AEPB01000038">
    <property type="protein sequence ID" value="EGA89198.1"/>
    <property type="molecule type" value="Genomic_DNA"/>
</dbReference>
<feature type="domain" description="N-acetyltransferase" evidence="1">
    <location>
        <begin position="3"/>
        <end position="111"/>
    </location>
</feature>
<evidence type="ECO:0000313" key="2">
    <source>
        <dbReference type="EMBL" id="EGA89198.1"/>
    </source>
</evidence>
<dbReference type="Proteomes" id="UP000003052">
    <property type="component" value="Unassembled WGS sequence"/>
</dbReference>
<dbReference type="CDD" id="cd04301">
    <property type="entry name" value="NAT_SF"/>
    <property type="match status" value="1"/>
</dbReference>
<gene>
    <name evidence="2" type="ORF">GPDM_12020</name>
</gene>
<sequence>MTIHYRKLDVHSNKQLVEKVIQLHNRIFNDSSNWSTQLGSKPSLVMFVAFHDSKVVGYKIGYALNEKTFYSWLGGVDTKYRNHGIARMLMEKQHEYLKKNGYKKSSNKNKE</sequence>
<name>E7RIU2_9BACL</name>
<dbReference type="Gene3D" id="3.40.630.30">
    <property type="match status" value="1"/>
</dbReference>
<dbReference type="RefSeq" id="WP_008431642.1">
    <property type="nucleotide sequence ID" value="NZ_AEPB01000038.1"/>
</dbReference>
<evidence type="ECO:0000313" key="3">
    <source>
        <dbReference type="Proteomes" id="UP000003052"/>
    </source>
</evidence>
<comment type="caution">
    <text evidence="2">The sequence shown here is derived from an EMBL/GenBank/DDBJ whole genome shotgun (WGS) entry which is preliminary data.</text>
</comment>
<dbReference type="InterPro" id="IPR016181">
    <property type="entry name" value="Acyl_CoA_acyltransferase"/>
</dbReference>